<feature type="compositionally biased region" description="Polar residues" evidence="1">
    <location>
        <begin position="7"/>
        <end position="16"/>
    </location>
</feature>
<gene>
    <name evidence="2" type="ORF">C2857_001439</name>
</gene>
<keyword evidence="3" id="KW-1185">Reference proteome</keyword>
<feature type="compositionally biased region" description="Acidic residues" evidence="1">
    <location>
        <begin position="58"/>
        <end position="67"/>
    </location>
</feature>
<evidence type="ECO:0000256" key="1">
    <source>
        <dbReference type="SAM" id="MobiDB-lite"/>
    </source>
</evidence>
<dbReference type="AlphaFoldDB" id="A0A7S9KN75"/>
<evidence type="ECO:0000313" key="2">
    <source>
        <dbReference type="EMBL" id="QPG95625.1"/>
    </source>
</evidence>
<feature type="region of interest" description="Disordered" evidence="1">
    <location>
        <begin position="1"/>
        <end position="86"/>
    </location>
</feature>
<accession>A0A7S9KN75</accession>
<feature type="compositionally biased region" description="Low complexity" evidence="1">
    <location>
        <begin position="68"/>
        <end position="86"/>
    </location>
</feature>
<feature type="compositionally biased region" description="Basic and acidic residues" evidence="1">
    <location>
        <begin position="29"/>
        <end position="57"/>
    </location>
</feature>
<sequence length="251" mass="27283">MDGCSDSAAQNGQSPTKRQRIEQVGGPDACHKLPADKSKESIHATRSPQDPRDSNLKDDDEDWEQDSADNSGLSSQLPASLGSSSLGYEEDGTLALRSALGLDEFKEIDQNRFRNMRVDVATIDETKVSESVPLNGLLLRPASEKSYPTHMDEFATLQRAISAPPACSRGDALCLSDGNRDPMEAGLRRSRLFLTHLGKGIRKDVLAADAIQRQQDLAAECILSRDFALTPYAHQLDNTSPTEARKDASTG</sequence>
<organism evidence="2 3">
    <name type="scientific">Epichloe festucae (strain Fl1)</name>
    <dbReference type="NCBI Taxonomy" id="877507"/>
    <lineage>
        <taxon>Eukaryota</taxon>
        <taxon>Fungi</taxon>
        <taxon>Dikarya</taxon>
        <taxon>Ascomycota</taxon>
        <taxon>Pezizomycotina</taxon>
        <taxon>Sordariomycetes</taxon>
        <taxon>Hypocreomycetidae</taxon>
        <taxon>Hypocreales</taxon>
        <taxon>Clavicipitaceae</taxon>
        <taxon>Epichloe</taxon>
    </lineage>
</organism>
<dbReference type="OrthoDB" id="4956733at2759"/>
<dbReference type="EMBL" id="CP031386">
    <property type="protein sequence ID" value="QPG95625.1"/>
    <property type="molecule type" value="Genomic_DNA"/>
</dbReference>
<protein>
    <submittedName>
        <fullName evidence="2">Uncharacterized protein</fullName>
    </submittedName>
</protein>
<name>A0A7S9KN75_EPIFF</name>
<evidence type="ECO:0000313" key="3">
    <source>
        <dbReference type="Proteomes" id="UP000594364"/>
    </source>
</evidence>
<proteinExistence type="predicted"/>
<dbReference type="Proteomes" id="UP000594364">
    <property type="component" value="Chromosome 2"/>
</dbReference>
<reference evidence="2 3" key="1">
    <citation type="journal article" date="2018" name="PLoS Genet.">
        <title>Repeat elements organise 3D genome structure and mediate transcription in the filamentous fungus Epichloe festucae.</title>
        <authorList>
            <person name="Winter D.J."/>
            <person name="Ganley A.R.D."/>
            <person name="Young C.A."/>
            <person name="Liachko I."/>
            <person name="Schardl C.L."/>
            <person name="Dupont P.Y."/>
            <person name="Berry D."/>
            <person name="Ram A."/>
            <person name="Scott B."/>
            <person name="Cox M.P."/>
        </authorList>
    </citation>
    <scope>NUCLEOTIDE SEQUENCE [LARGE SCALE GENOMIC DNA]</scope>
    <source>
        <strain evidence="2 3">Fl1</strain>
    </source>
</reference>